<sequence>MVLIIVVAVLALLAGLAANRFLRPRLLSEDDDSGMAVKDLVGPLLTLTVLLLAFVLVTANGSYGKGEVASRGEARAVDQLVEAAEYAPGTQKAKIQADAVCYARAVRAQEWPAMADGNGSGAPSVWSTDLRRVFREVEGKPVFGMLVAADNKRSEEREERLTQATASIPSAIFWFLLATLVITVMALGTCIPRRNNRGQLITLTVITALLTATLCIIRDVDRPFGGIIDVKPNAITEVERQAERDFLAHHAAADLPCSGLGNPPTACPPRRATPPPPGGGRAPPPPPPRLLPRDGGLPTGSRPTLGCRPALPGMRPPCVSAPVVRSFVAEGHRDVSDVTSRAVPFDCKGQGQAAIMCSVVLTGCCEGCGCLRQACRRFCACGPSPDPGGLACRPIQMTAPSAPPRPTASRCSGCRTRFSS</sequence>
<keyword evidence="2" id="KW-1133">Transmembrane helix</keyword>
<comment type="caution">
    <text evidence="3">The sequence shown here is derived from an EMBL/GenBank/DDBJ whole genome shotgun (WGS) entry which is preliminary data.</text>
</comment>
<evidence type="ECO:0000256" key="2">
    <source>
        <dbReference type="SAM" id="Phobius"/>
    </source>
</evidence>
<feature type="transmembrane region" description="Helical" evidence="2">
    <location>
        <begin position="41"/>
        <end position="61"/>
    </location>
</feature>
<dbReference type="InterPro" id="IPR025333">
    <property type="entry name" value="DUF4239"/>
</dbReference>
<organism evidence="3 4">
    <name type="scientific">Streptomyces longisporoflavus</name>
    <dbReference type="NCBI Taxonomy" id="28044"/>
    <lineage>
        <taxon>Bacteria</taxon>
        <taxon>Bacillati</taxon>
        <taxon>Actinomycetota</taxon>
        <taxon>Actinomycetes</taxon>
        <taxon>Kitasatosporales</taxon>
        <taxon>Streptomycetaceae</taxon>
        <taxon>Streptomyces</taxon>
    </lineage>
</organism>
<protein>
    <recommendedName>
        <fullName evidence="5">Integral membrane protein</fullName>
    </recommendedName>
</protein>
<reference evidence="3 4" key="1">
    <citation type="submission" date="2024-10" db="EMBL/GenBank/DDBJ databases">
        <title>The Natural Products Discovery Center: Release of the First 8490 Sequenced Strains for Exploring Actinobacteria Biosynthetic Diversity.</title>
        <authorList>
            <person name="Kalkreuter E."/>
            <person name="Kautsar S.A."/>
            <person name="Yang D."/>
            <person name="Bader C.D."/>
            <person name="Teijaro C.N."/>
            <person name="Fluegel L."/>
            <person name="Davis C.M."/>
            <person name="Simpson J.R."/>
            <person name="Lauterbach L."/>
            <person name="Steele A.D."/>
            <person name="Gui C."/>
            <person name="Meng S."/>
            <person name="Li G."/>
            <person name="Viehrig K."/>
            <person name="Ye F."/>
            <person name="Su P."/>
            <person name="Kiefer A.F."/>
            <person name="Nichols A."/>
            <person name="Cepeda A.J."/>
            <person name="Yan W."/>
            <person name="Fan B."/>
            <person name="Jiang Y."/>
            <person name="Adhikari A."/>
            <person name="Zheng C.-J."/>
            <person name="Schuster L."/>
            <person name="Cowan T.M."/>
            <person name="Smanski M.J."/>
            <person name="Chevrette M.G."/>
            <person name="De Carvalho L.P.S."/>
            <person name="Shen B."/>
        </authorList>
    </citation>
    <scope>NUCLEOTIDE SEQUENCE [LARGE SCALE GENOMIC DNA]</scope>
    <source>
        <strain evidence="3 4">NPDC017990</strain>
    </source>
</reference>
<evidence type="ECO:0008006" key="5">
    <source>
        <dbReference type="Google" id="ProtNLM"/>
    </source>
</evidence>
<gene>
    <name evidence="3" type="ORF">ACH4F9_06215</name>
</gene>
<name>A0ABW7QIQ9_9ACTN</name>
<evidence type="ECO:0000256" key="1">
    <source>
        <dbReference type="SAM" id="MobiDB-lite"/>
    </source>
</evidence>
<feature type="compositionally biased region" description="Pro residues" evidence="1">
    <location>
        <begin position="265"/>
        <end position="290"/>
    </location>
</feature>
<dbReference type="Pfam" id="PF14023">
    <property type="entry name" value="Bestrophin-like"/>
    <property type="match status" value="1"/>
</dbReference>
<accession>A0ABW7QIQ9</accession>
<keyword evidence="4" id="KW-1185">Reference proteome</keyword>
<feature type="region of interest" description="Disordered" evidence="1">
    <location>
        <begin position="259"/>
        <end position="306"/>
    </location>
</feature>
<keyword evidence="2" id="KW-0472">Membrane</keyword>
<evidence type="ECO:0000313" key="4">
    <source>
        <dbReference type="Proteomes" id="UP001610818"/>
    </source>
</evidence>
<proteinExistence type="predicted"/>
<feature type="transmembrane region" description="Helical" evidence="2">
    <location>
        <begin position="200"/>
        <end position="217"/>
    </location>
</feature>
<dbReference type="Proteomes" id="UP001610818">
    <property type="component" value="Unassembled WGS sequence"/>
</dbReference>
<feature type="region of interest" description="Disordered" evidence="1">
    <location>
        <begin position="400"/>
        <end position="420"/>
    </location>
</feature>
<dbReference type="EMBL" id="JBIRGQ010000001">
    <property type="protein sequence ID" value="MFH8544593.1"/>
    <property type="molecule type" value="Genomic_DNA"/>
</dbReference>
<evidence type="ECO:0000313" key="3">
    <source>
        <dbReference type="EMBL" id="MFH8544593.1"/>
    </source>
</evidence>
<dbReference type="RefSeq" id="WP_397708501.1">
    <property type="nucleotide sequence ID" value="NZ_JBIRGN010000001.1"/>
</dbReference>
<keyword evidence="2" id="KW-0812">Transmembrane</keyword>
<feature type="transmembrane region" description="Helical" evidence="2">
    <location>
        <begin position="166"/>
        <end position="188"/>
    </location>
</feature>